<dbReference type="Proteomes" id="UP000628560">
    <property type="component" value="Unassembled WGS sequence"/>
</dbReference>
<accession>A0ABD4KJN3</accession>
<organism evidence="1 2">
    <name type="scientific">Lelliottia nimipressuralis</name>
    <dbReference type="NCBI Taxonomy" id="69220"/>
    <lineage>
        <taxon>Bacteria</taxon>
        <taxon>Pseudomonadati</taxon>
        <taxon>Pseudomonadota</taxon>
        <taxon>Gammaproteobacteria</taxon>
        <taxon>Enterobacterales</taxon>
        <taxon>Enterobacteriaceae</taxon>
        <taxon>Lelliottia</taxon>
    </lineage>
</organism>
<feature type="non-terminal residue" evidence="1">
    <location>
        <position position="134"/>
    </location>
</feature>
<sequence>MRLSCTSDGQDLDAPANFDGNITLSLSTVNDKALDWTGEAQTTNNGIKMKMYIKAVSLSEETPPDSYPSARMVLGKRLGVEYPIINGKEDSTLVQFGAQYNAGKTLYRFDNKYNFAIESMRVELIKLGWVDYRS</sequence>
<protein>
    <submittedName>
        <fullName evidence="1">Type 1 fimbrial protein</fullName>
    </submittedName>
</protein>
<reference evidence="1 2" key="1">
    <citation type="submission" date="2020-11" db="EMBL/GenBank/DDBJ databases">
        <title>Identification of Lelliottia nimipressuralis from Wound Infection by Whole Genome-Based Bacterial Identification.</title>
        <authorList>
            <person name="Navarathna D.H."/>
            <person name="Choi H."/>
            <person name="Jinadatha C."/>
            <person name="Chatterjee P."/>
            <person name="Hwang M."/>
        </authorList>
    </citation>
    <scope>NUCLEOTIDE SEQUENCE [LARGE SCALE GENOMIC DNA]</scope>
    <source>
        <strain evidence="1 2">DN2020</strain>
    </source>
</reference>
<name>A0ABD4KJN3_9ENTR</name>
<evidence type="ECO:0000313" key="2">
    <source>
        <dbReference type="Proteomes" id="UP000628560"/>
    </source>
</evidence>
<dbReference type="EMBL" id="JADIXP010000032">
    <property type="protein sequence ID" value="MBF4180789.1"/>
    <property type="molecule type" value="Genomic_DNA"/>
</dbReference>
<comment type="caution">
    <text evidence="1">The sequence shown here is derived from an EMBL/GenBank/DDBJ whole genome shotgun (WGS) entry which is preliminary data.</text>
</comment>
<evidence type="ECO:0000313" key="1">
    <source>
        <dbReference type="EMBL" id="MBF4180789.1"/>
    </source>
</evidence>
<dbReference type="AlphaFoldDB" id="A0ABD4KJN3"/>
<proteinExistence type="predicted"/>
<gene>
    <name evidence="1" type="ORF">ISP11_23310</name>
</gene>